<protein>
    <submittedName>
        <fullName evidence="2">Uncharacterized protein</fullName>
    </submittedName>
</protein>
<organism evidence="2 3">
    <name type="scientific">Plasmodium fragile</name>
    <dbReference type="NCBI Taxonomy" id="5857"/>
    <lineage>
        <taxon>Eukaryota</taxon>
        <taxon>Sar</taxon>
        <taxon>Alveolata</taxon>
        <taxon>Apicomplexa</taxon>
        <taxon>Aconoidasida</taxon>
        <taxon>Haemosporida</taxon>
        <taxon>Plasmodiidae</taxon>
        <taxon>Plasmodium</taxon>
        <taxon>Plasmodium (Plasmodium)</taxon>
    </lineage>
</organism>
<feature type="transmembrane region" description="Helical" evidence="1">
    <location>
        <begin position="1008"/>
        <end position="1031"/>
    </location>
</feature>
<dbReference type="OrthoDB" id="342900at2759"/>
<evidence type="ECO:0000256" key="1">
    <source>
        <dbReference type="SAM" id="Phobius"/>
    </source>
</evidence>
<feature type="transmembrane region" description="Helical" evidence="1">
    <location>
        <begin position="293"/>
        <end position="312"/>
    </location>
</feature>
<dbReference type="AlphaFoldDB" id="A0A0D9QNZ6"/>
<dbReference type="EMBL" id="KQ001657">
    <property type="protein sequence ID" value="KJP88815.1"/>
    <property type="molecule type" value="Genomic_DNA"/>
</dbReference>
<name>A0A0D9QNZ6_PLAFR</name>
<gene>
    <name evidence="2" type="ORF">AK88_01505</name>
</gene>
<proteinExistence type="predicted"/>
<dbReference type="VEuPathDB" id="PlasmoDB:AK88_01505"/>
<keyword evidence="1" id="KW-0812">Transmembrane</keyword>
<evidence type="ECO:0000313" key="2">
    <source>
        <dbReference type="EMBL" id="KJP88815.1"/>
    </source>
</evidence>
<dbReference type="GeneID" id="24266819"/>
<keyword evidence="1" id="KW-0472">Membrane</keyword>
<dbReference type="Proteomes" id="UP000054561">
    <property type="component" value="Unassembled WGS sequence"/>
</dbReference>
<dbReference type="RefSeq" id="XP_012334563.1">
    <property type="nucleotide sequence ID" value="XM_012479140.1"/>
</dbReference>
<evidence type="ECO:0000313" key="3">
    <source>
        <dbReference type="Proteomes" id="UP000054561"/>
    </source>
</evidence>
<reference evidence="2 3" key="1">
    <citation type="submission" date="2014-03" db="EMBL/GenBank/DDBJ databases">
        <title>The Genome Sequence of Plasmodium fragile nilgiri.</title>
        <authorList>
            <consortium name="The Broad Institute Genomics Platform"/>
            <consortium name="The Broad Institute Genome Sequencing Center for Infectious Disease"/>
            <person name="Neafsey D."/>
            <person name="Duraisingh M."/>
            <person name="Young S.K."/>
            <person name="Zeng Q."/>
            <person name="Gargeya S."/>
            <person name="Abouelleil A."/>
            <person name="Alvarado L."/>
            <person name="Chapman S.B."/>
            <person name="Gainer-Dewar J."/>
            <person name="Goldberg J."/>
            <person name="Griggs A."/>
            <person name="Gujja S."/>
            <person name="Hansen M."/>
            <person name="Howarth C."/>
            <person name="Imamovic A."/>
            <person name="Larimer J."/>
            <person name="Pearson M."/>
            <person name="Poon T.W."/>
            <person name="Priest M."/>
            <person name="Roberts A."/>
            <person name="Saif S."/>
            <person name="Shea T."/>
            <person name="Sykes S."/>
            <person name="Wortman J."/>
            <person name="Nusbaum C."/>
            <person name="Birren B."/>
        </authorList>
    </citation>
    <scope>NUCLEOTIDE SEQUENCE [LARGE SCALE GENOMIC DNA]</scope>
    <source>
        <strain evidence="3">nilgiri</strain>
    </source>
</reference>
<accession>A0A0D9QNZ6</accession>
<keyword evidence="3" id="KW-1185">Reference proteome</keyword>
<keyword evidence="1" id="KW-1133">Transmembrane helix</keyword>
<sequence length="1140" mass="130526">MCEHTNREDITSFYLSYIISLAYWQIYKTCEKAMQRSGGFEGSDESPHDKNKQDKVKKELCKAHLLVNNMEVMELCINYLYEEAVVRSILSRDMSTGEEQHQGHNEVDNLKCIRIMNSNEELSYYGTYLHNLKNFIRINEVTNLHARGEITKTGGEDGIVQHSQMSPMKCLSGSNTCTNLNVFETDTLLYILKITLTSHTICEDWKGKTEKERDAEMPALVSYLYQKVKKNLNHIFITMSDAKKKEFLERLIDLCVGGDAHLCMYDKDGMFGGSIEETYHLNNFGGEKFSSRLMNPLLLLFLPALLSIYTQIGIDHMQKLLKLCMYIFLFNLPLESCSSNRVNTCEKNSNGKGTYWEDLTRSGKNASTRPSQESVSKFLGDKGREHFKEGEGEVPFGDDNIVGDCLLHLDRANLESVHKCALQIVSILVHNWNGIHKMVNFILAPFDLVDDIAITLSGALSFKRFIDLFAATYEAFIRRWEKGAKGGSVAAVAADSMGEKPPMVGKSPLVPLLNKLFEAPTWDPSSELFYLLDYIYFGEEDPEISKIFYSKGNNKHSWGEEGSSKRIEIRLLDRRYLKGDNREGSSPGELKFVNFCPNEEGTIRVANLKGVMRLAGGQSSNGGGEEIGENSNSRDRDEGNFFLRRYFLHFFVQHFSLNYDLTIHLLKHSSEEALEENLHLVCNSVASASLPEHKFKHMLIWHFYLYPSHIYSHVYSIIHNINTRLLLSEENYNCVSFKPSDAFLTLCRENLLNFICTLYNYVYLVDVTEKFISISEFIWFMEREKFSFYYSLPFDVIRRDEKTLTFLEKLSSYLFCYEESDKGISKSVVVGTETMDQVKRENKSDEHMSYSISPGMIINVDASCEEVEEEEGGSYPRRGDVADGHSSKGRDFLSFLQERKENRILKYNCRYLCLIHLASIVLLHTPMEEALQKYYNVMEICILKGIGKFSNFFISKGEYRSSNKRYINGVLRSNTELVRVLFGDGVHGTGNRGGGHEVMGEQLIGREVVSLLLVLALRLLYLIMNLFNFVLAHEGQIWGSRDGSSVRGAPPKGTLEENVQFLLSYKCRLVKSLLKLIVSVPLPLARYQCACIFYVISFLNYKSFLPYDVIQDIKWYLSIASVDPHKKVRKMVVLCRARWM</sequence>